<dbReference type="InterPro" id="IPR036291">
    <property type="entry name" value="NAD(P)-bd_dom_sf"/>
</dbReference>
<dbReference type="GO" id="GO:0006520">
    <property type="term" value="P:amino acid metabolic process"/>
    <property type="evidence" value="ECO:0007669"/>
    <property type="project" value="InterPro"/>
</dbReference>
<keyword evidence="3" id="KW-1185">Reference proteome</keyword>
<dbReference type="InterPro" id="IPR006096">
    <property type="entry name" value="Glu/Leu/Phe/Val/Trp_DH_C"/>
</dbReference>
<sequence>MSSTDAVVQKMEALRSAHNDSFWYAPGKVSNPGSVTVSALEIAQKFKHNSDTYARENLGANIKLSINMADAAISPHPSLVQGVNITGFLKVANAMKVHGDW</sequence>
<evidence type="ECO:0000313" key="3">
    <source>
        <dbReference type="Proteomes" id="UP000193920"/>
    </source>
</evidence>
<dbReference type="GO" id="GO:0016491">
    <property type="term" value="F:oxidoreductase activity"/>
    <property type="evidence" value="ECO:0007669"/>
    <property type="project" value="InterPro"/>
</dbReference>
<comment type="caution">
    <text evidence="2">The sequence shown here is derived from an EMBL/GenBank/DDBJ whole genome shotgun (WGS) entry which is preliminary data.</text>
</comment>
<accession>A0A1Y2ANI5</accession>
<feature type="non-terminal residue" evidence="2">
    <location>
        <position position="101"/>
    </location>
</feature>
<dbReference type="Pfam" id="PF00208">
    <property type="entry name" value="ELFV_dehydrog"/>
    <property type="match status" value="1"/>
</dbReference>
<gene>
    <name evidence="2" type="ORF">LY90DRAFT_630747</name>
</gene>
<organism evidence="2 3">
    <name type="scientific">Neocallimastix californiae</name>
    <dbReference type="NCBI Taxonomy" id="1754190"/>
    <lineage>
        <taxon>Eukaryota</taxon>
        <taxon>Fungi</taxon>
        <taxon>Fungi incertae sedis</taxon>
        <taxon>Chytridiomycota</taxon>
        <taxon>Chytridiomycota incertae sedis</taxon>
        <taxon>Neocallimastigomycetes</taxon>
        <taxon>Neocallimastigales</taxon>
        <taxon>Neocallimastigaceae</taxon>
        <taxon>Neocallimastix</taxon>
    </lineage>
</organism>
<evidence type="ECO:0000313" key="2">
    <source>
        <dbReference type="EMBL" id="ORY23860.1"/>
    </source>
</evidence>
<reference evidence="2 3" key="1">
    <citation type="submission" date="2016-08" db="EMBL/GenBank/DDBJ databases">
        <title>A Parts List for Fungal Cellulosomes Revealed by Comparative Genomics.</title>
        <authorList>
            <consortium name="DOE Joint Genome Institute"/>
            <person name="Haitjema C.H."/>
            <person name="Gilmore S.P."/>
            <person name="Henske J.K."/>
            <person name="Solomon K.V."/>
            <person name="De Groot R."/>
            <person name="Kuo A."/>
            <person name="Mondo S.J."/>
            <person name="Salamov A.A."/>
            <person name="Labutti K."/>
            <person name="Zhao Z."/>
            <person name="Chiniquy J."/>
            <person name="Barry K."/>
            <person name="Brewer H.M."/>
            <person name="Purvine S.O."/>
            <person name="Wright A.T."/>
            <person name="Boxma B."/>
            <person name="Van Alen T."/>
            <person name="Hackstein J.H."/>
            <person name="Baker S.E."/>
            <person name="Grigoriev I.V."/>
            <person name="O'Malley M.A."/>
        </authorList>
    </citation>
    <scope>NUCLEOTIDE SEQUENCE [LARGE SCALE GENOMIC DNA]</scope>
    <source>
        <strain evidence="2 3">G1</strain>
    </source>
</reference>
<dbReference type="EMBL" id="MCOG01000229">
    <property type="protein sequence ID" value="ORY23860.1"/>
    <property type="molecule type" value="Genomic_DNA"/>
</dbReference>
<dbReference type="Proteomes" id="UP000193920">
    <property type="component" value="Unassembled WGS sequence"/>
</dbReference>
<dbReference type="SUPFAM" id="SSF51735">
    <property type="entry name" value="NAD(P)-binding Rossmann-fold domains"/>
    <property type="match status" value="1"/>
</dbReference>
<dbReference type="OrthoDB" id="6718861at2759"/>
<dbReference type="STRING" id="1754190.A0A1Y2ANI5"/>
<proteinExistence type="predicted"/>
<dbReference type="Gene3D" id="3.40.50.720">
    <property type="entry name" value="NAD(P)-binding Rossmann-like Domain"/>
    <property type="match status" value="1"/>
</dbReference>
<name>A0A1Y2ANI5_9FUNG</name>
<feature type="domain" description="Glutamate/phenylalanine/leucine/valine/L-tryptophan dehydrogenase C-terminal" evidence="1">
    <location>
        <begin position="12"/>
        <end position="99"/>
    </location>
</feature>
<protein>
    <recommendedName>
        <fullName evidence="1">Glutamate/phenylalanine/leucine/valine/L-tryptophan dehydrogenase C-terminal domain-containing protein</fullName>
    </recommendedName>
</protein>
<dbReference type="AlphaFoldDB" id="A0A1Y2ANI5"/>
<evidence type="ECO:0000259" key="1">
    <source>
        <dbReference type="Pfam" id="PF00208"/>
    </source>
</evidence>